<organism evidence="1 2">
    <name type="scientific">Stieleria varia</name>
    <dbReference type="NCBI Taxonomy" id="2528005"/>
    <lineage>
        <taxon>Bacteria</taxon>
        <taxon>Pseudomonadati</taxon>
        <taxon>Planctomycetota</taxon>
        <taxon>Planctomycetia</taxon>
        <taxon>Pirellulales</taxon>
        <taxon>Pirellulaceae</taxon>
        <taxon>Stieleria</taxon>
    </lineage>
</organism>
<dbReference type="EMBL" id="SJPN01000001">
    <property type="protein sequence ID" value="TWU08486.1"/>
    <property type="molecule type" value="Genomic_DNA"/>
</dbReference>
<evidence type="ECO:0000313" key="1">
    <source>
        <dbReference type="EMBL" id="TWU08486.1"/>
    </source>
</evidence>
<dbReference type="Proteomes" id="UP000320176">
    <property type="component" value="Unassembled WGS sequence"/>
</dbReference>
<dbReference type="CDD" id="cd02980">
    <property type="entry name" value="TRX_Fd_family"/>
    <property type="match status" value="1"/>
</dbReference>
<dbReference type="SUPFAM" id="SSF52833">
    <property type="entry name" value="Thioredoxin-like"/>
    <property type="match status" value="1"/>
</dbReference>
<dbReference type="InterPro" id="IPR036249">
    <property type="entry name" value="Thioredoxin-like_sf"/>
</dbReference>
<keyword evidence="2" id="KW-1185">Reference proteome</keyword>
<dbReference type="OrthoDB" id="9761899at2"/>
<gene>
    <name evidence="1" type="ORF">Pla52n_10690</name>
</gene>
<accession>A0A5C6BB47</accession>
<evidence type="ECO:0000313" key="2">
    <source>
        <dbReference type="Proteomes" id="UP000320176"/>
    </source>
</evidence>
<dbReference type="AlphaFoldDB" id="A0A5C6BB47"/>
<sequence>MSASELNAASRKCEKLGLDRADRMLLMCMDRKTAKCASGKEMLESWKYLKKRLKSLGLEGRGGIVRIKMGCVGICKGGPIMAVTPDGTWYGRCTPEAIEEIIQEHLINGRVVEKLVIAQNPDWARRHPV</sequence>
<protein>
    <submittedName>
        <fullName evidence="1">Ferredoxin, 2Fe-2S</fullName>
    </submittedName>
</protein>
<proteinExistence type="predicted"/>
<comment type="caution">
    <text evidence="1">The sequence shown here is derived from an EMBL/GenBank/DDBJ whole genome shotgun (WGS) entry which is preliminary data.</text>
</comment>
<dbReference type="Gene3D" id="3.40.30.10">
    <property type="entry name" value="Glutaredoxin"/>
    <property type="match status" value="1"/>
</dbReference>
<reference evidence="1 2" key="1">
    <citation type="submission" date="2019-02" db="EMBL/GenBank/DDBJ databases">
        <title>Deep-cultivation of Planctomycetes and their phenomic and genomic characterization uncovers novel biology.</title>
        <authorList>
            <person name="Wiegand S."/>
            <person name="Jogler M."/>
            <person name="Boedeker C."/>
            <person name="Pinto D."/>
            <person name="Vollmers J."/>
            <person name="Rivas-Marin E."/>
            <person name="Kohn T."/>
            <person name="Peeters S.H."/>
            <person name="Heuer A."/>
            <person name="Rast P."/>
            <person name="Oberbeckmann S."/>
            <person name="Bunk B."/>
            <person name="Jeske O."/>
            <person name="Meyerdierks A."/>
            <person name="Storesund J.E."/>
            <person name="Kallscheuer N."/>
            <person name="Luecker S."/>
            <person name="Lage O.M."/>
            <person name="Pohl T."/>
            <person name="Merkel B.J."/>
            <person name="Hornburger P."/>
            <person name="Mueller R.-W."/>
            <person name="Bruemmer F."/>
            <person name="Labrenz M."/>
            <person name="Spormann A.M."/>
            <person name="Op Den Camp H."/>
            <person name="Overmann J."/>
            <person name="Amann R."/>
            <person name="Jetten M.S.M."/>
            <person name="Mascher T."/>
            <person name="Medema M.H."/>
            <person name="Devos D.P."/>
            <person name="Kaster A.-K."/>
            <person name="Ovreas L."/>
            <person name="Rohde M."/>
            <person name="Galperin M.Y."/>
            <person name="Jogler C."/>
        </authorList>
    </citation>
    <scope>NUCLEOTIDE SEQUENCE [LARGE SCALE GENOMIC DNA]</scope>
    <source>
        <strain evidence="1 2">Pla52n</strain>
    </source>
</reference>
<dbReference type="RefSeq" id="WP_146518521.1">
    <property type="nucleotide sequence ID" value="NZ_CP151726.1"/>
</dbReference>
<name>A0A5C6BB47_9BACT</name>